<evidence type="ECO:0000256" key="6">
    <source>
        <dbReference type="SAM" id="Phobius"/>
    </source>
</evidence>
<feature type="transmembrane region" description="Helical" evidence="6">
    <location>
        <begin position="340"/>
        <end position="359"/>
    </location>
</feature>
<dbReference type="GO" id="GO:0043190">
    <property type="term" value="C:ATP-binding cassette (ABC) transporter complex"/>
    <property type="evidence" value="ECO:0007669"/>
    <property type="project" value="TreeGrafter"/>
</dbReference>
<name>A0A367ZMS7_9BACT</name>
<evidence type="ECO:0000256" key="2">
    <source>
        <dbReference type="ARBA" id="ARBA00022475"/>
    </source>
</evidence>
<dbReference type="Pfam" id="PF03739">
    <property type="entry name" value="LptF_LptG"/>
    <property type="match status" value="1"/>
</dbReference>
<evidence type="ECO:0000256" key="3">
    <source>
        <dbReference type="ARBA" id="ARBA00022692"/>
    </source>
</evidence>
<keyword evidence="5 6" id="KW-0472">Membrane</keyword>
<evidence type="ECO:0000256" key="5">
    <source>
        <dbReference type="ARBA" id="ARBA00023136"/>
    </source>
</evidence>
<gene>
    <name evidence="7" type="ORF">OZSIB_1178</name>
</gene>
<feature type="transmembrane region" description="Helical" evidence="6">
    <location>
        <begin position="12"/>
        <end position="29"/>
    </location>
</feature>
<evidence type="ECO:0008006" key="9">
    <source>
        <dbReference type="Google" id="ProtNLM"/>
    </source>
</evidence>
<dbReference type="GO" id="GO:0015920">
    <property type="term" value="P:lipopolysaccharide transport"/>
    <property type="evidence" value="ECO:0007669"/>
    <property type="project" value="TreeGrafter"/>
</dbReference>
<dbReference type="Proteomes" id="UP000252355">
    <property type="component" value="Unassembled WGS sequence"/>
</dbReference>
<feature type="transmembrane region" description="Helical" evidence="6">
    <location>
        <begin position="49"/>
        <end position="78"/>
    </location>
</feature>
<protein>
    <recommendedName>
        <fullName evidence="9">Permease YjgP/YjgQ family protein</fullName>
    </recommendedName>
</protein>
<evidence type="ECO:0000256" key="1">
    <source>
        <dbReference type="ARBA" id="ARBA00004651"/>
    </source>
</evidence>
<comment type="caution">
    <text evidence="7">The sequence shown here is derived from an EMBL/GenBank/DDBJ whole genome shotgun (WGS) entry which is preliminary data.</text>
</comment>
<comment type="subcellular location">
    <subcellularLocation>
        <location evidence="1">Cell membrane</location>
        <topology evidence="1">Multi-pass membrane protein</topology>
    </subcellularLocation>
</comment>
<sequence length="363" mass="40896">MKTIDRYILNELLQPFLFGMAFFVAIWLIDLMMELINLIFSKGVPSSVVFLFFLYSLPPTLVISFPMAILLATLVAFGRLSSDSEITAMKAGGYSFGRICAPAIAAGLFVTGLTFLFNERVVPVANDKFTRLFRREVTLKRPLPQIAANRFFEAGPGRKFYVQSYDPRTKDMFGVVMYEGQPTNFPRVIEAKKARLEEGRCLFWKGRISDFRSTGSDYHHTYFDELEYPIDTHYVNPDDVPESKNARQMNIVELYAHIKDLAQKGLTEKAQTQNWIEFWTKTSIPFASLIFVMLGAPLGSQTSRSGTSIGIGLSVVIIFVYYVLFAAGKAFAKGGYLTPFVGVWLPNLLIGAIGLWLIFRLKA</sequence>
<dbReference type="EMBL" id="QOQW01000020">
    <property type="protein sequence ID" value="RCK78651.1"/>
    <property type="molecule type" value="Genomic_DNA"/>
</dbReference>
<feature type="transmembrane region" description="Helical" evidence="6">
    <location>
        <begin position="278"/>
        <end position="296"/>
    </location>
</feature>
<dbReference type="PANTHER" id="PTHR33529">
    <property type="entry name" value="SLR0882 PROTEIN-RELATED"/>
    <property type="match status" value="1"/>
</dbReference>
<dbReference type="AlphaFoldDB" id="A0A367ZMS7"/>
<organism evidence="7 8">
    <name type="scientific">Candidatus Ozemobacter sibiricus</name>
    <dbReference type="NCBI Taxonomy" id="2268124"/>
    <lineage>
        <taxon>Bacteria</taxon>
        <taxon>Candidatus Ozemobacteria</taxon>
        <taxon>Candidatus Ozemobacterales</taxon>
        <taxon>Candidatus Ozemobacteraceae</taxon>
        <taxon>Candidatus Ozemobacter</taxon>
    </lineage>
</organism>
<feature type="transmembrane region" description="Helical" evidence="6">
    <location>
        <begin position="308"/>
        <end position="328"/>
    </location>
</feature>
<evidence type="ECO:0000313" key="8">
    <source>
        <dbReference type="Proteomes" id="UP000252355"/>
    </source>
</evidence>
<reference evidence="7 8" key="1">
    <citation type="submission" date="2018-05" db="EMBL/GenBank/DDBJ databases">
        <title>A metagenomic window into the 2 km-deep terrestrial subsurface aquifer revealed taxonomically and functionally diverse microbial community comprising novel uncultured bacterial lineages.</title>
        <authorList>
            <person name="Kadnikov V.V."/>
            <person name="Mardanov A.V."/>
            <person name="Beletsky A.V."/>
            <person name="Banks D."/>
            <person name="Pimenov N.V."/>
            <person name="Frank Y.A."/>
            <person name="Karnachuk O.V."/>
            <person name="Ravin N.V."/>
        </authorList>
    </citation>
    <scope>NUCLEOTIDE SEQUENCE [LARGE SCALE GENOMIC DNA]</scope>
    <source>
        <strain evidence="7">BY5</strain>
    </source>
</reference>
<proteinExistence type="predicted"/>
<keyword evidence="3 6" id="KW-0812">Transmembrane</keyword>
<dbReference type="InterPro" id="IPR005495">
    <property type="entry name" value="LptG/LptF_permease"/>
</dbReference>
<accession>A0A367ZMS7</accession>
<keyword evidence="4 6" id="KW-1133">Transmembrane helix</keyword>
<dbReference type="PANTHER" id="PTHR33529:SF6">
    <property type="entry name" value="YJGP_YJGQ FAMILY PERMEASE"/>
    <property type="match status" value="1"/>
</dbReference>
<evidence type="ECO:0000313" key="7">
    <source>
        <dbReference type="EMBL" id="RCK78651.1"/>
    </source>
</evidence>
<evidence type="ECO:0000256" key="4">
    <source>
        <dbReference type="ARBA" id="ARBA00022989"/>
    </source>
</evidence>
<keyword evidence="2" id="KW-1003">Cell membrane</keyword>
<feature type="transmembrane region" description="Helical" evidence="6">
    <location>
        <begin position="99"/>
        <end position="117"/>
    </location>
</feature>